<feature type="domain" description="Major facilitator superfamily (MFS) profile" evidence="9">
    <location>
        <begin position="201"/>
        <end position="384"/>
    </location>
</feature>
<evidence type="ECO:0000256" key="5">
    <source>
        <dbReference type="ARBA" id="ARBA00022692"/>
    </source>
</evidence>
<dbReference type="SUPFAM" id="SSF103473">
    <property type="entry name" value="MFS general substrate transporter"/>
    <property type="match status" value="1"/>
</dbReference>
<reference evidence="11" key="2">
    <citation type="submission" date="2011-06" db="EMBL/GenBank/DDBJ databases">
        <title>The complete genome of Flexistipes sinusarabici DSM 4947.</title>
        <authorList>
            <person name="Lucas S."/>
            <person name="Han J."/>
            <person name="Lapidus A."/>
            <person name="Bruce D."/>
            <person name="Goodwin L."/>
            <person name="Pitluck S."/>
            <person name="Peters L."/>
            <person name="Kyrpides N."/>
            <person name="Mavromatis K."/>
            <person name="Ivanova N."/>
            <person name="Mikhailova N."/>
            <person name="Chertkov O."/>
            <person name="Detter J.C."/>
            <person name="Tapia R."/>
            <person name="Han C."/>
            <person name="Land M."/>
            <person name="Hauser L."/>
            <person name="Markowitz V."/>
            <person name="Cheng J.-F."/>
            <person name="Hugenholtz P."/>
            <person name="Woyke T."/>
            <person name="Wu D."/>
            <person name="Spring S."/>
            <person name="Schroeder M."/>
            <person name="Brambilla E."/>
            <person name="Klenk H.-P."/>
            <person name="Eisen J.A."/>
        </authorList>
    </citation>
    <scope>NUCLEOTIDE SEQUENCE [LARGE SCALE GENOMIC DNA]</scope>
    <source>
        <strain evidence="11">DSM 4947 / MAS 10</strain>
    </source>
</reference>
<feature type="transmembrane region" description="Helical" evidence="8">
    <location>
        <begin position="71"/>
        <end position="91"/>
    </location>
</feature>
<keyword evidence="11" id="KW-1185">Reference proteome</keyword>
<dbReference type="AlphaFoldDB" id="F8E8H2"/>
<keyword evidence="2" id="KW-0813">Transport</keyword>
<proteinExistence type="predicted"/>
<feature type="transmembrane region" description="Helical" evidence="8">
    <location>
        <begin position="12"/>
        <end position="35"/>
    </location>
</feature>
<evidence type="ECO:0000256" key="6">
    <source>
        <dbReference type="ARBA" id="ARBA00022989"/>
    </source>
</evidence>
<name>F8E8H2_FLESM</name>
<gene>
    <name evidence="10" type="ordered locus">Flexsi_0331</name>
</gene>
<evidence type="ECO:0000259" key="9">
    <source>
        <dbReference type="PROSITE" id="PS50850"/>
    </source>
</evidence>
<keyword evidence="3" id="KW-1003">Cell membrane</keyword>
<dbReference type="PIRSF" id="PIRSF004925">
    <property type="entry name" value="HcaT"/>
    <property type="match status" value="1"/>
</dbReference>
<dbReference type="Pfam" id="PF12832">
    <property type="entry name" value="MFS_1_like"/>
    <property type="match status" value="1"/>
</dbReference>
<dbReference type="EMBL" id="CP002858">
    <property type="protein sequence ID" value="AEI14021.1"/>
    <property type="molecule type" value="Genomic_DNA"/>
</dbReference>
<dbReference type="Proteomes" id="UP000006621">
    <property type="component" value="Chromosome"/>
</dbReference>
<evidence type="ECO:0000256" key="8">
    <source>
        <dbReference type="SAM" id="Phobius"/>
    </source>
</evidence>
<evidence type="ECO:0000313" key="10">
    <source>
        <dbReference type="EMBL" id="AEI14021.1"/>
    </source>
</evidence>
<comment type="subcellular location">
    <subcellularLocation>
        <location evidence="1">Cell inner membrane</location>
        <topology evidence="1">Multi-pass membrane protein</topology>
    </subcellularLocation>
</comment>
<dbReference type="PROSITE" id="PS50850">
    <property type="entry name" value="MFS"/>
    <property type="match status" value="1"/>
</dbReference>
<dbReference type="InterPro" id="IPR026032">
    <property type="entry name" value="HcaT-like"/>
</dbReference>
<evidence type="ECO:0000256" key="7">
    <source>
        <dbReference type="ARBA" id="ARBA00023136"/>
    </source>
</evidence>
<dbReference type="GO" id="GO:0030395">
    <property type="term" value="F:lactose binding"/>
    <property type="evidence" value="ECO:0007669"/>
    <property type="project" value="TreeGrafter"/>
</dbReference>
<sequence length="384" mass="42298">MNTDKTGVQALFFSLFYFLNFASLGVFLPYLALFFKENGFSGLQIGIVLALVPLCKFVFTSKWTKLFGASPMPHLFAALSVLLANISLYFLVLFPAFITAAVIVFVFSILRVGLLPAVDHCSMEFFKKSGIEYGKMRMFGSIGFIASTVIMGKIVDIWGVNSIVFAASVLGCISAVPLVFLQLSDGFGKGNRQKGSETFPVFFYFILVAVIFYFASFKFFGSFFNIKINEAGYSQFHAGAIWGFGILCEVFVMYYAGSIFKKYKAVNVLIFSMFLGALRLFVIAFSTNLLILYTINLFHGFAFGAYHLSVLRLIQQKLPEKIRLKAQSRYSEMSFGLGAIIGSVLSGVIYDLAGVNAIFAIGGLLAVFSSIIVFIGGKKLETSN</sequence>
<dbReference type="HOGENOM" id="CLU_013133_6_1_0"/>
<feature type="transmembrane region" description="Helical" evidence="8">
    <location>
        <begin position="41"/>
        <end position="59"/>
    </location>
</feature>
<dbReference type="InterPro" id="IPR024989">
    <property type="entry name" value="MFS_assoc_dom"/>
</dbReference>
<evidence type="ECO:0000256" key="4">
    <source>
        <dbReference type="ARBA" id="ARBA00022519"/>
    </source>
</evidence>
<keyword evidence="6 8" id="KW-1133">Transmembrane helix</keyword>
<evidence type="ECO:0000256" key="2">
    <source>
        <dbReference type="ARBA" id="ARBA00022448"/>
    </source>
</evidence>
<feature type="transmembrane region" description="Helical" evidence="8">
    <location>
        <begin position="236"/>
        <end position="256"/>
    </location>
</feature>
<dbReference type="KEGG" id="fsi:Flexsi_0331"/>
<keyword evidence="4" id="KW-0997">Cell inner membrane</keyword>
<feature type="transmembrane region" description="Helical" evidence="8">
    <location>
        <begin position="358"/>
        <end position="377"/>
    </location>
</feature>
<dbReference type="Gene3D" id="1.20.1250.20">
    <property type="entry name" value="MFS general substrate transporter like domains"/>
    <property type="match status" value="2"/>
</dbReference>
<feature type="transmembrane region" description="Helical" evidence="8">
    <location>
        <begin position="201"/>
        <end position="224"/>
    </location>
</feature>
<evidence type="ECO:0000313" key="11">
    <source>
        <dbReference type="Proteomes" id="UP000006621"/>
    </source>
</evidence>
<feature type="transmembrane region" description="Helical" evidence="8">
    <location>
        <begin position="297"/>
        <end position="314"/>
    </location>
</feature>
<dbReference type="eggNOG" id="COG2814">
    <property type="taxonomic scope" value="Bacteria"/>
</dbReference>
<feature type="transmembrane region" description="Helical" evidence="8">
    <location>
        <begin position="97"/>
        <end position="118"/>
    </location>
</feature>
<dbReference type="GO" id="GO:0015528">
    <property type="term" value="F:lactose:proton symporter activity"/>
    <property type="evidence" value="ECO:0007669"/>
    <property type="project" value="TreeGrafter"/>
</dbReference>
<keyword evidence="7 8" id="KW-0472">Membrane</keyword>
<evidence type="ECO:0000256" key="3">
    <source>
        <dbReference type="ARBA" id="ARBA00022475"/>
    </source>
</evidence>
<dbReference type="PANTHER" id="PTHR23522">
    <property type="entry name" value="BLL5896 PROTEIN"/>
    <property type="match status" value="1"/>
</dbReference>
<accession>F8E8H2</accession>
<feature type="transmembrane region" description="Helical" evidence="8">
    <location>
        <begin position="138"/>
        <end position="155"/>
    </location>
</feature>
<protein>
    <submittedName>
        <fullName evidence="10">Major facilitator superfamily MFS_1</fullName>
    </submittedName>
</protein>
<reference evidence="10 11" key="1">
    <citation type="journal article" date="2011" name="Stand. Genomic Sci.">
        <title>Genome sequence of the moderately thermophilic halophile Flexistipes sinusarabici strain (MAS10).</title>
        <authorList>
            <person name="Lapidus A."/>
            <person name="Chertkov O."/>
            <person name="Nolan M."/>
            <person name="Lucas S."/>
            <person name="Hammon N."/>
            <person name="Deshpande S."/>
            <person name="Cheng J.F."/>
            <person name="Tapia R."/>
            <person name="Han C."/>
            <person name="Goodwin L."/>
            <person name="Pitluck S."/>
            <person name="Liolios K."/>
            <person name="Pagani I."/>
            <person name="Ivanova N."/>
            <person name="Huntemann M."/>
            <person name="Mavromatis K."/>
            <person name="Mikhailova N."/>
            <person name="Pati A."/>
            <person name="Chen A."/>
            <person name="Palaniappan K."/>
            <person name="Land M."/>
            <person name="Hauser L."/>
            <person name="Brambilla E.M."/>
            <person name="Rohde M."/>
            <person name="Abt B."/>
            <person name="Spring S."/>
            <person name="Goker M."/>
            <person name="Bristow J."/>
            <person name="Eisen J.A."/>
            <person name="Markowitz V."/>
            <person name="Hugenholtz P."/>
            <person name="Kyrpides N.C."/>
            <person name="Klenk H.P."/>
            <person name="Woyke T."/>
        </authorList>
    </citation>
    <scope>NUCLEOTIDE SEQUENCE [LARGE SCALE GENOMIC DNA]</scope>
    <source>
        <strain evidence="11">DSM 4947 / MAS 10</strain>
    </source>
</reference>
<evidence type="ECO:0000256" key="1">
    <source>
        <dbReference type="ARBA" id="ARBA00004429"/>
    </source>
</evidence>
<feature type="transmembrane region" description="Helical" evidence="8">
    <location>
        <begin position="335"/>
        <end position="352"/>
    </location>
</feature>
<dbReference type="InterPro" id="IPR036259">
    <property type="entry name" value="MFS_trans_sf"/>
</dbReference>
<feature type="transmembrane region" description="Helical" evidence="8">
    <location>
        <begin position="161"/>
        <end position="181"/>
    </location>
</feature>
<dbReference type="STRING" id="717231.Flexsi_0331"/>
<organism evidence="10 11">
    <name type="scientific">Flexistipes sinusarabici (strain ATCC 49648 / DSM 4947 / MAS 10)</name>
    <dbReference type="NCBI Taxonomy" id="717231"/>
    <lineage>
        <taxon>Bacteria</taxon>
        <taxon>Pseudomonadati</taxon>
        <taxon>Deferribacterota</taxon>
        <taxon>Deferribacteres</taxon>
        <taxon>Deferribacterales</taxon>
        <taxon>Flexistipitaceae</taxon>
        <taxon>Flexistipes</taxon>
    </lineage>
</organism>
<dbReference type="NCBIfam" id="NF037955">
    <property type="entry name" value="mfs"/>
    <property type="match status" value="1"/>
</dbReference>
<dbReference type="PANTHER" id="PTHR23522:SF10">
    <property type="entry name" value="3-PHENYLPROPIONIC ACID TRANSPORTER-RELATED"/>
    <property type="match status" value="1"/>
</dbReference>
<dbReference type="InterPro" id="IPR020846">
    <property type="entry name" value="MFS_dom"/>
</dbReference>
<keyword evidence="5 8" id="KW-0812">Transmembrane</keyword>
<dbReference type="GO" id="GO:0005886">
    <property type="term" value="C:plasma membrane"/>
    <property type="evidence" value="ECO:0007669"/>
    <property type="project" value="UniProtKB-SubCell"/>
</dbReference>
<feature type="transmembrane region" description="Helical" evidence="8">
    <location>
        <begin position="268"/>
        <end position="291"/>
    </location>
</feature>